<gene>
    <name evidence="1" type="ORF">AEK19_MT1079</name>
</gene>
<proteinExistence type="predicted"/>
<dbReference type="EMBL" id="KY774314">
    <property type="protein sequence ID" value="ART31301.1"/>
    <property type="molecule type" value="Genomic_DNA"/>
</dbReference>
<evidence type="ECO:0000313" key="1">
    <source>
        <dbReference type="EMBL" id="ART31301.1"/>
    </source>
</evidence>
<sequence length="65" mass="7496">MIVVSSFVSFSFVSRSIPILSFYLDSFPIEMSRSCSWINENVQNLMKPHLILLHLLIPLLILLMT</sequence>
<name>A0A1Y0B1P0_9LAMI</name>
<accession>A0A1Y0B1P0</accession>
<protein>
    <submittedName>
        <fullName evidence="1">Uncharacterized protein</fullName>
    </submittedName>
</protein>
<reference evidence="1" key="1">
    <citation type="submission" date="2017-03" db="EMBL/GenBank/DDBJ databases">
        <title>The mitochondrial genome of the carnivorous plant Utricularia reniformis (Lentibulariaceae): structure, comparative analysis and evolutionary landmarks.</title>
        <authorList>
            <person name="Silva S.R."/>
            <person name="Alvarenga D.O."/>
            <person name="Michael T.P."/>
            <person name="Miranda V.F.O."/>
            <person name="Varani A.M."/>
        </authorList>
    </citation>
    <scope>NUCLEOTIDE SEQUENCE</scope>
</reference>
<keyword evidence="1" id="KW-0496">Mitochondrion</keyword>
<dbReference type="AlphaFoldDB" id="A0A1Y0B1P0"/>
<geneLocation type="mitochondrion" evidence="1"/>
<organism evidence="1">
    <name type="scientific">Utricularia reniformis</name>
    <dbReference type="NCBI Taxonomy" id="192314"/>
    <lineage>
        <taxon>Eukaryota</taxon>
        <taxon>Viridiplantae</taxon>
        <taxon>Streptophyta</taxon>
        <taxon>Embryophyta</taxon>
        <taxon>Tracheophyta</taxon>
        <taxon>Spermatophyta</taxon>
        <taxon>Magnoliopsida</taxon>
        <taxon>eudicotyledons</taxon>
        <taxon>Gunneridae</taxon>
        <taxon>Pentapetalae</taxon>
        <taxon>asterids</taxon>
        <taxon>lamiids</taxon>
        <taxon>Lamiales</taxon>
        <taxon>Lentibulariaceae</taxon>
        <taxon>Utricularia</taxon>
    </lineage>
</organism>